<dbReference type="SUPFAM" id="SSF49879">
    <property type="entry name" value="SMAD/FHA domain"/>
    <property type="match status" value="1"/>
</dbReference>
<proteinExistence type="predicted"/>
<evidence type="ECO:0000313" key="4">
    <source>
        <dbReference type="EMBL" id="RTZ16412.1"/>
    </source>
</evidence>
<evidence type="ECO:0000313" key="5">
    <source>
        <dbReference type="Proteomes" id="UP000268973"/>
    </source>
</evidence>
<organism evidence="4 5">
    <name type="scientific">Vibrio aquaticus</name>
    <dbReference type="NCBI Taxonomy" id="2496559"/>
    <lineage>
        <taxon>Bacteria</taxon>
        <taxon>Pseudomonadati</taxon>
        <taxon>Pseudomonadota</taxon>
        <taxon>Gammaproteobacteria</taxon>
        <taxon>Vibrionales</taxon>
        <taxon>Vibrionaceae</taxon>
        <taxon>Vibrio</taxon>
    </lineage>
</organism>
<accession>A0A3S0QDZ1</accession>
<evidence type="ECO:0000259" key="2">
    <source>
        <dbReference type="Pfam" id="PF00498"/>
    </source>
</evidence>
<feature type="domain" description="FHA" evidence="2">
    <location>
        <begin position="35"/>
        <end position="102"/>
    </location>
</feature>
<evidence type="ECO:0000259" key="3">
    <source>
        <dbReference type="Pfam" id="PF20232"/>
    </source>
</evidence>
<sequence length="470" mass="52662">MEITELPKLTLLVVNAQILESKLSALISWNSHGGVIGSSSEADWQLQNANQPIDEEHCEVVVVDGAFCLRDLCGKTYLNHSDMPIGQGGLAKLVHRDRVQVGPYQIRVMLGDCEDELVAEPLSHWYPSTKEDLVADGNFDEADTPQNEPTVNTDPLSALGNGKSQGHEDSLLDDEHLSVKHPNHTLQADSEHQISSSMTLKKILTFGFGLKKKQSPTNGRNNDTGYPNTDLEVDQPTTHNVSEGLIMDEQVLDLIEEEAAKSIHSAPESASGTNHLLTGPMLNGLGVDVENTDSVERMHLLSQEMGESLQACIQGILSLHQQVNDGRFGTLNRNLQPIEDNPLRLGLSYEETIKTLYDGDKSHVHLSAAAAIRESLANVQAHNEAMQYATSEALGQILRSFSPDVLLRRFNHYKRQHHVSDQGEDAWAWEMYQNYYQELTSQRQQGFEKLFWEIFEQAYDRRIREKQMEF</sequence>
<evidence type="ECO:0000256" key="1">
    <source>
        <dbReference type="SAM" id="MobiDB-lite"/>
    </source>
</evidence>
<feature type="region of interest" description="Disordered" evidence="1">
    <location>
        <begin position="136"/>
        <end position="170"/>
    </location>
</feature>
<protein>
    <submittedName>
        <fullName evidence="4">Type VI secretion system-associated FHA domain protein TagH</fullName>
    </submittedName>
</protein>
<dbReference type="Pfam" id="PF00498">
    <property type="entry name" value="FHA"/>
    <property type="match status" value="1"/>
</dbReference>
<feature type="compositionally biased region" description="Polar residues" evidence="1">
    <location>
        <begin position="144"/>
        <end position="155"/>
    </location>
</feature>
<feature type="domain" description="Type VI secretion system FHA" evidence="3">
    <location>
        <begin position="284"/>
        <end position="461"/>
    </location>
</feature>
<dbReference type="Proteomes" id="UP000268973">
    <property type="component" value="Unassembled WGS sequence"/>
</dbReference>
<dbReference type="RefSeq" id="WP_126573185.1">
    <property type="nucleotide sequence ID" value="NZ_RXZH01000002.1"/>
</dbReference>
<dbReference type="NCBIfam" id="TIGR03354">
    <property type="entry name" value="VI_FHA"/>
    <property type="match status" value="1"/>
</dbReference>
<dbReference type="OrthoDB" id="273564at2"/>
<comment type="caution">
    <text evidence="4">The sequence shown here is derived from an EMBL/GenBank/DDBJ whole genome shotgun (WGS) entry which is preliminary data.</text>
</comment>
<dbReference type="Pfam" id="PF20232">
    <property type="entry name" value="T6SS_FHA_C"/>
    <property type="match status" value="1"/>
</dbReference>
<dbReference type="Gene3D" id="2.60.200.20">
    <property type="match status" value="1"/>
</dbReference>
<feature type="region of interest" description="Disordered" evidence="1">
    <location>
        <begin position="211"/>
        <end position="234"/>
    </location>
</feature>
<dbReference type="AlphaFoldDB" id="A0A3S0QDZ1"/>
<dbReference type="EMBL" id="RXZH01000002">
    <property type="protein sequence ID" value="RTZ16412.1"/>
    <property type="molecule type" value="Genomic_DNA"/>
</dbReference>
<reference evidence="4 5" key="1">
    <citation type="submission" date="2018-12" db="EMBL/GenBank/DDBJ databases">
        <title>Vibrio sp. isolated from China Sea.</title>
        <authorList>
            <person name="Li Y."/>
        </authorList>
    </citation>
    <scope>NUCLEOTIDE SEQUENCE [LARGE SCALE GENOMIC DNA]</scope>
    <source>
        <strain evidence="4 5">BEI207</strain>
    </source>
</reference>
<dbReference type="CDD" id="cd00060">
    <property type="entry name" value="FHA"/>
    <property type="match status" value="1"/>
</dbReference>
<dbReference type="InterPro" id="IPR017735">
    <property type="entry name" value="T6SS_FHA"/>
</dbReference>
<keyword evidence="5" id="KW-1185">Reference proteome</keyword>
<gene>
    <name evidence="4" type="primary">tagH</name>
    <name evidence="4" type="ORF">EJ063_06305</name>
</gene>
<feature type="compositionally biased region" description="Polar residues" evidence="1">
    <location>
        <begin position="215"/>
        <end position="227"/>
    </location>
</feature>
<dbReference type="InterPro" id="IPR008984">
    <property type="entry name" value="SMAD_FHA_dom_sf"/>
</dbReference>
<dbReference type="InterPro" id="IPR046883">
    <property type="entry name" value="T6SS_FHA_C"/>
</dbReference>
<dbReference type="InterPro" id="IPR000253">
    <property type="entry name" value="FHA_dom"/>
</dbReference>
<name>A0A3S0QDZ1_9VIBR</name>